<evidence type="ECO:0000259" key="11">
    <source>
        <dbReference type="Pfam" id="PF00155"/>
    </source>
</evidence>
<feature type="modified residue" description="N6-(pyridoxal phosphate)lysine" evidence="9">
    <location>
        <position position="211"/>
    </location>
</feature>
<dbReference type="CDD" id="cd00609">
    <property type="entry name" value="AAT_like"/>
    <property type="match status" value="1"/>
</dbReference>
<evidence type="ECO:0000256" key="8">
    <source>
        <dbReference type="ARBA" id="ARBA00023102"/>
    </source>
</evidence>
<comment type="subunit">
    <text evidence="3 9">Homodimer.</text>
</comment>
<dbReference type="SUPFAM" id="SSF53383">
    <property type="entry name" value="PLP-dependent transferases"/>
    <property type="match status" value="1"/>
</dbReference>
<evidence type="ECO:0000256" key="7">
    <source>
        <dbReference type="ARBA" id="ARBA00022898"/>
    </source>
</evidence>
<dbReference type="EMBL" id="CP017708">
    <property type="protein sequence ID" value="AOY84304.1"/>
    <property type="molecule type" value="Genomic_DNA"/>
</dbReference>
<evidence type="ECO:0000256" key="1">
    <source>
        <dbReference type="ARBA" id="ARBA00001933"/>
    </source>
</evidence>
<dbReference type="UniPathway" id="UPA00031">
    <property type="reaction ID" value="UER00012"/>
</dbReference>
<dbReference type="PROSITE" id="PS00599">
    <property type="entry name" value="AA_TRANSFER_CLASS_2"/>
    <property type="match status" value="1"/>
</dbReference>
<comment type="catalytic activity">
    <reaction evidence="9">
        <text>L-histidinol phosphate + 2-oxoglutarate = 3-(imidazol-4-yl)-2-oxopropyl phosphate + L-glutamate</text>
        <dbReference type="Rhea" id="RHEA:23744"/>
        <dbReference type="ChEBI" id="CHEBI:16810"/>
        <dbReference type="ChEBI" id="CHEBI:29985"/>
        <dbReference type="ChEBI" id="CHEBI:57766"/>
        <dbReference type="ChEBI" id="CHEBI:57980"/>
        <dbReference type="EC" id="2.6.1.9"/>
    </reaction>
</comment>
<dbReference type="InterPro" id="IPR005861">
    <property type="entry name" value="HisP_aminotrans"/>
</dbReference>
<dbReference type="Pfam" id="PF00155">
    <property type="entry name" value="Aminotran_1_2"/>
    <property type="match status" value="1"/>
</dbReference>
<name>A0A1D9G9U7_MOOP1</name>
<keyword evidence="6 9" id="KW-0808">Transferase</keyword>
<dbReference type="InterPro" id="IPR004839">
    <property type="entry name" value="Aminotransferase_I/II_large"/>
</dbReference>
<dbReference type="EC" id="2.6.1.9" evidence="9"/>
<keyword evidence="8 9" id="KW-0368">Histidine biosynthesis</keyword>
<keyword evidence="4 9" id="KW-0032">Aminotransferase</keyword>
<protein>
    <recommendedName>
        <fullName evidence="9">Histidinol-phosphate aminotransferase</fullName>
        <ecNumber evidence="9">2.6.1.9</ecNumber>
    </recommendedName>
    <alternativeName>
        <fullName evidence="9">Imidazole acetol-phosphate transaminase</fullName>
    </alternativeName>
</protein>
<comment type="cofactor">
    <cofactor evidence="1 9">
        <name>pyridoxal 5'-phosphate</name>
        <dbReference type="ChEBI" id="CHEBI:597326"/>
    </cofactor>
</comment>
<keyword evidence="5 9" id="KW-0028">Amino-acid biosynthesis</keyword>
<dbReference type="Proteomes" id="UP000176944">
    <property type="component" value="Chromosome"/>
</dbReference>
<evidence type="ECO:0000313" key="12">
    <source>
        <dbReference type="EMBL" id="AOY84304.1"/>
    </source>
</evidence>
<reference evidence="13" key="1">
    <citation type="submission" date="2016-10" db="EMBL/GenBank/DDBJ databases">
        <title>Comparative genomics uncovers the prolific and rare metabolic potential of the cyanobacterial genus Moorea.</title>
        <authorList>
            <person name="Leao T."/>
            <person name="Castelao G."/>
            <person name="Korobeynikov A."/>
            <person name="Monroe E.A."/>
            <person name="Podell S."/>
            <person name="Glukhov E."/>
            <person name="Allen E."/>
            <person name="Gerwick W.H."/>
            <person name="Gerwick L."/>
        </authorList>
    </citation>
    <scope>NUCLEOTIDE SEQUENCE [LARGE SCALE GENOMIC DNA]</scope>
    <source>
        <strain evidence="13">JHB</strain>
    </source>
</reference>
<dbReference type="HAMAP" id="MF_01023">
    <property type="entry name" value="HisC_aminotrans_2"/>
    <property type="match status" value="1"/>
</dbReference>
<accession>A0A1D9G9U7</accession>
<evidence type="ECO:0000256" key="2">
    <source>
        <dbReference type="ARBA" id="ARBA00007970"/>
    </source>
</evidence>
<sequence length="355" mass="39108">MSYFRPSVDRMTGYRPGEQPKPGTSIVKLNTNENPYPPSPQALDVLRNFDGDLLRRYPDFFAKEFCQSVSEVFGVPADWIILGNGSDELLNLLIRACAEGSDRKVVYPTPTYLLYRTLAAMQPAQVIEIPYPDDFQLPIKAIIQAQGALTFIASPNSPSAHIVPLEDLRSLAQQLSGILVVDEAYVDFATGSALPLLEEFENVILLRTLSKGYGLAGLRIGFGLAHPRLLSGLFKVKDSHNVDIVAMLVGAAAIRDQAYKNDCAEKVKASRAQLITDLCKLGFVVPDSQTNFVLATPPGGDAEQLYLALKERGILVRYYKEPRLDDKLRITVGTPEQNQVLLKELATLCSTLCYS</sequence>
<dbReference type="NCBIfam" id="TIGR01141">
    <property type="entry name" value="hisC"/>
    <property type="match status" value="1"/>
</dbReference>
<comment type="similarity">
    <text evidence="2 9">Belongs to the class-II pyridoxal-phosphate-dependent aminotransferase family. Histidinol-phosphate aminotransferase subfamily.</text>
</comment>
<evidence type="ECO:0000256" key="6">
    <source>
        <dbReference type="ARBA" id="ARBA00022679"/>
    </source>
</evidence>
<proteinExistence type="inferred from homology"/>
<dbReference type="Gene3D" id="3.90.1150.10">
    <property type="entry name" value="Aspartate Aminotransferase, domain 1"/>
    <property type="match status" value="1"/>
</dbReference>
<dbReference type="PANTHER" id="PTHR42885">
    <property type="entry name" value="HISTIDINOL-PHOSPHATE AMINOTRANSFERASE-RELATED"/>
    <property type="match status" value="1"/>
</dbReference>
<evidence type="ECO:0000256" key="4">
    <source>
        <dbReference type="ARBA" id="ARBA00022576"/>
    </source>
</evidence>
<gene>
    <name evidence="9 12" type="primary">hisC</name>
    <name evidence="12" type="ORF">BJP36_34650</name>
</gene>
<evidence type="ECO:0000256" key="3">
    <source>
        <dbReference type="ARBA" id="ARBA00011738"/>
    </source>
</evidence>
<dbReference type="GO" id="GO:0000105">
    <property type="term" value="P:L-histidine biosynthetic process"/>
    <property type="evidence" value="ECO:0007669"/>
    <property type="project" value="UniProtKB-UniRule"/>
</dbReference>
<feature type="domain" description="Aminotransferase class I/classII large" evidence="11">
    <location>
        <begin position="25"/>
        <end position="344"/>
    </location>
</feature>
<evidence type="ECO:0000256" key="10">
    <source>
        <dbReference type="SAM" id="MobiDB-lite"/>
    </source>
</evidence>
<keyword evidence="7 9" id="KW-0663">Pyridoxal phosphate</keyword>
<dbReference type="PANTHER" id="PTHR42885:SF2">
    <property type="entry name" value="HISTIDINOL-PHOSPHATE AMINOTRANSFERASE"/>
    <property type="match status" value="1"/>
</dbReference>
<dbReference type="InterPro" id="IPR015424">
    <property type="entry name" value="PyrdxlP-dep_Trfase"/>
</dbReference>
<comment type="pathway">
    <text evidence="9">Amino-acid biosynthesis; L-histidine biosynthesis; L-histidine from 5-phospho-alpha-D-ribose 1-diphosphate: step 7/9.</text>
</comment>
<evidence type="ECO:0000256" key="5">
    <source>
        <dbReference type="ARBA" id="ARBA00022605"/>
    </source>
</evidence>
<evidence type="ECO:0000256" key="9">
    <source>
        <dbReference type="HAMAP-Rule" id="MF_01023"/>
    </source>
</evidence>
<dbReference type="AlphaFoldDB" id="A0A1D9G9U7"/>
<dbReference type="Gene3D" id="3.40.640.10">
    <property type="entry name" value="Type I PLP-dependent aspartate aminotransferase-like (Major domain)"/>
    <property type="match status" value="1"/>
</dbReference>
<dbReference type="GO" id="GO:0030170">
    <property type="term" value="F:pyridoxal phosphate binding"/>
    <property type="evidence" value="ECO:0007669"/>
    <property type="project" value="InterPro"/>
</dbReference>
<feature type="region of interest" description="Disordered" evidence="10">
    <location>
        <begin position="1"/>
        <end position="24"/>
    </location>
</feature>
<dbReference type="GO" id="GO:0004400">
    <property type="term" value="F:histidinol-phosphate transaminase activity"/>
    <property type="evidence" value="ECO:0007669"/>
    <property type="project" value="UniProtKB-UniRule"/>
</dbReference>
<evidence type="ECO:0000313" key="13">
    <source>
        <dbReference type="Proteomes" id="UP000176944"/>
    </source>
</evidence>
<dbReference type="InterPro" id="IPR015421">
    <property type="entry name" value="PyrdxlP-dep_Trfase_major"/>
</dbReference>
<organism evidence="12 13">
    <name type="scientific">Moorena producens (strain JHB)</name>
    <dbReference type="NCBI Taxonomy" id="1454205"/>
    <lineage>
        <taxon>Bacteria</taxon>
        <taxon>Bacillati</taxon>
        <taxon>Cyanobacteriota</taxon>
        <taxon>Cyanophyceae</taxon>
        <taxon>Coleofasciculales</taxon>
        <taxon>Coleofasciculaceae</taxon>
        <taxon>Moorena</taxon>
    </lineage>
</organism>
<dbReference type="InterPro" id="IPR015422">
    <property type="entry name" value="PyrdxlP-dep_Trfase_small"/>
</dbReference>
<dbReference type="InterPro" id="IPR001917">
    <property type="entry name" value="Aminotrans_II_pyridoxalP_BS"/>
</dbReference>